<feature type="region of interest" description="Disordered" evidence="1">
    <location>
        <begin position="82"/>
        <end position="157"/>
    </location>
</feature>
<proteinExistence type="predicted"/>
<dbReference type="AlphaFoldDB" id="A0A1L9P6R5"/>
<keyword evidence="3" id="KW-1185">Reference proteome</keyword>
<evidence type="ECO:0000313" key="3">
    <source>
        <dbReference type="Proteomes" id="UP000184073"/>
    </source>
</evidence>
<feature type="compositionally biased region" description="Basic and acidic residues" evidence="1">
    <location>
        <begin position="18"/>
        <end position="32"/>
    </location>
</feature>
<feature type="compositionally biased region" description="Low complexity" evidence="1">
    <location>
        <begin position="98"/>
        <end position="157"/>
    </location>
</feature>
<organism evidence="2 3">
    <name type="scientific">Aspergillus versicolor CBS 583.65</name>
    <dbReference type="NCBI Taxonomy" id="1036611"/>
    <lineage>
        <taxon>Eukaryota</taxon>
        <taxon>Fungi</taxon>
        <taxon>Dikarya</taxon>
        <taxon>Ascomycota</taxon>
        <taxon>Pezizomycotina</taxon>
        <taxon>Eurotiomycetes</taxon>
        <taxon>Eurotiomycetidae</taxon>
        <taxon>Eurotiales</taxon>
        <taxon>Aspergillaceae</taxon>
        <taxon>Aspergillus</taxon>
        <taxon>Aspergillus subgen. Nidulantes</taxon>
    </lineage>
</organism>
<dbReference type="OrthoDB" id="4203839at2759"/>
<evidence type="ECO:0000313" key="2">
    <source>
        <dbReference type="EMBL" id="OJI97124.1"/>
    </source>
</evidence>
<evidence type="ECO:0000256" key="1">
    <source>
        <dbReference type="SAM" id="MobiDB-lite"/>
    </source>
</evidence>
<feature type="region of interest" description="Disordered" evidence="1">
    <location>
        <begin position="1"/>
        <end position="34"/>
    </location>
</feature>
<dbReference type="GeneID" id="63732124"/>
<dbReference type="Proteomes" id="UP000184073">
    <property type="component" value="Unassembled WGS sequence"/>
</dbReference>
<gene>
    <name evidence="2" type="ORF">ASPVEDRAFT_78861</name>
</gene>
<dbReference type="STRING" id="1036611.A0A1L9P6R5"/>
<name>A0A1L9P6R5_ASPVE</name>
<feature type="compositionally biased region" description="Polar residues" evidence="1">
    <location>
        <begin position="1"/>
        <end position="13"/>
    </location>
</feature>
<dbReference type="EMBL" id="KV878125">
    <property type="protein sequence ID" value="OJI97124.1"/>
    <property type="molecule type" value="Genomic_DNA"/>
</dbReference>
<accession>A0A1L9P6R5</accession>
<protein>
    <submittedName>
        <fullName evidence="2">Uncharacterized protein</fullName>
    </submittedName>
</protein>
<dbReference type="RefSeq" id="XP_040662887.1">
    <property type="nucleotide sequence ID" value="XM_040816613.1"/>
</dbReference>
<reference evidence="3" key="1">
    <citation type="journal article" date="2017" name="Genome Biol.">
        <title>Comparative genomics reveals high biological diversity and specific adaptations in the industrially and medically important fungal genus Aspergillus.</title>
        <authorList>
            <person name="de Vries R.P."/>
            <person name="Riley R."/>
            <person name="Wiebenga A."/>
            <person name="Aguilar-Osorio G."/>
            <person name="Amillis S."/>
            <person name="Uchima C.A."/>
            <person name="Anderluh G."/>
            <person name="Asadollahi M."/>
            <person name="Askin M."/>
            <person name="Barry K."/>
            <person name="Battaglia E."/>
            <person name="Bayram O."/>
            <person name="Benocci T."/>
            <person name="Braus-Stromeyer S.A."/>
            <person name="Caldana C."/>
            <person name="Canovas D."/>
            <person name="Cerqueira G.C."/>
            <person name="Chen F."/>
            <person name="Chen W."/>
            <person name="Choi C."/>
            <person name="Clum A."/>
            <person name="Dos Santos R.A."/>
            <person name="Damasio A.R."/>
            <person name="Diallinas G."/>
            <person name="Emri T."/>
            <person name="Fekete E."/>
            <person name="Flipphi M."/>
            <person name="Freyberg S."/>
            <person name="Gallo A."/>
            <person name="Gournas C."/>
            <person name="Habgood R."/>
            <person name="Hainaut M."/>
            <person name="Harispe M.L."/>
            <person name="Henrissat B."/>
            <person name="Hilden K.S."/>
            <person name="Hope R."/>
            <person name="Hossain A."/>
            <person name="Karabika E."/>
            <person name="Karaffa L."/>
            <person name="Karanyi Z."/>
            <person name="Krasevec N."/>
            <person name="Kuo A."/>
            <person name="Kusch H."/>
            <person name="LaButti K."/>
            <person name="Lagendijk E.L."/>
            <person name="Lapidus A."/>
            <person name="Levasseur A."/>
            <person name="Lindquist E."/>
            <person name="Lipzen A."/>
            <person name="Logrieco A.F."/>
            <person name="MacCabe A."/>
            <person name="Maekelae M.R."/>
            <person name="Malavazi I."/>
            <person name="Melin P."/>
            <person name="Meyer V."/>
            <person name="Mielnichuk N."/>
            <person name="Miskei M."/>
            <person name="Molnar A.P."/>
            <person name="Mule G."/>
            <person name="Ngan C.Y."/>
            <person name="Orejas M."/>
            <person name="Orosz E."/>
            <person name="Ouedraogo J.P."/>
            <person name="Overkamp K.M."/>
            <person name="Park H.-S."/>
            <person name="Perrone G."/>
            <person name="Piumi F."/>
            <person name="Punt P.J."/>
            <person name="Ram A.F."/>
            <person name="Ramon A."/>
            <person name="Rauscher S."/>
            <person name="Record E."/>
            <person name="Riano-Pachon D.M."/>
            <person name="Robert V."/>
            <person name="Roehrig J."/>
            <person name="Ruller R."/>
            <person name="Salamov A."/>
            <person name="Salih N.S."/>
            <person name="Samson R.A."/>
            <person name="Sandor E."/>
            <person name="Sanguinetti M."/>
            <person name="Schuetze T."/>
            <person name="Sepcic K."/>
            <person name="Shelest E."/>
            <person name="Sherlock G."/>
            <person name="Sophianopoulou V."/>
            <person name="Squina F.M."/>
            <person name="Sun H."/>
            <person name="Susca A."/>
            <person name="Todd R.B."/>
            <person name="Tsang A."/>
            <person name="Unkles S.E."/>
            <person name="van de Wiele N."/>
            <person name="van Rossen-Uffink D."/>
            <person name="Oliveira J.V."/>
            <person name="Vesth T.C."/>
            <person name="Visser J."/>
            <person name="Yu J.-H."/>
            <person name="Zhou M."/>
            <person name="Andersen M.R."/>
            <person name="Archer D.B."/>
            <person name="Baker S.E."/>
            <person name="Benoit I."/>
            <person name="Brakhage A.A."/>
            <person name="Braus G.H."/>
            <person name="Fischer R."/>
            <person name="Frisvad J.C."/>
            <person name="Goldman G.H."/>
            <person name="Houbraken J."/>
            <person name="Oakley B."/>
            <person name="Pocsi I."/>
            <person name="Scazzocchio C."/>
            <person name="Seiboth B."/>
            <person name="vanKuyk P.A."/>
            <person name="Wortman J."/>
            <person name="Dyer P.S."/>
            <person name="Grigoriev I.V."/>
        </authorList>
    </citation>
    <scope>NUCLEOTIDE SEQUENCE [LARGE SCALE GENOMIC DNA]</scope>
    <source>
        <strain evidence="3">CBS 583.65</strain>
    </source>
</reference>
<dbReference type="VEuPathDB" id="FungiDB:ASPVEDRAFT_78861"/>
<sequence length="530" mass="58616">MASNTANSSNGSPGPSVEYEKLSYETEKKSKFETSGNAEIECLHRELHDSRQRIDRDTSVINALHEKVTELEELVKKQRVTISTQSKAISDRRVLRKSQQQQQQQPQPQSPMGPAMGAGMGMFPMTPGGHHQQQHNIHQSQYLSSGASGSSAGSIGAATAGASTCVSGVVCMQNTSSPFEMQSQIQTPQSVKSFDPTTQFNTVFDLPPPKFEISAGPSYTAHTPAVPSDLAPNLERGKDVFNPMGYITIANMTGPAHSDASLGAVNYHQDMANFSTRFLGLMRMAEIFGQTHASLPNIFLDSRLDDPVKDYLMAVSSRSQASILIGNASTRGFFVARAINWYLIEKVLKINIIRGLDAAVDMEIGEMQKQISSDTSIGIRHLMLNAMANHVKSLSRRPDFNTFAKKKIHHHTTKLWSFIGPLGHDSANQNNMWVDLQAIIAEAHCLAVEMYSLPLEYRFEFPEHNEPFDPFTMINRDPYIHGDPQVLQSGDARVRLAITPTVRIRNNSQTPGEVHLMYLGHVLLKVSRTQ</sequence>